<dbReference type="EMBL" id="VFML01000001">
    <property type="protein sequence ID" value="TQJ03615.1"/>
    <property type="molecule type" value="Genomic_DNA"/>
</dbReference>
<keyword evidence="1" id="KW-0732">Signal</keyword>
<sequence length="302" mass="32261">MLVALLAAFALLAPPASARTFFPTELRLPDGFQPEGIAIGAWPTAYFGSRADGRIYRASLVTGRGRVLSQGPGTPSLGIKVDSARGRLFVAGGTGGDARVLDARTGEVLASYRLAAEGAFVNDLVITREAVWFTDSFRPVLYKLPLGRHGELPAQREVGTVPLSGDIEHVPGEINGNGIVTSPDRKALLIGQSVTGRLFRVDPATGVARAVDLGGESLPHNDGQLRSGRDLYVVQNRANTVTRLELNRDGTAATVVRRATDPRFDVPATMAAFGPRFYLVNARFGTPPTPQTPYRAVAVDRF</sequence>
<keyword evidence="3" id="KW-1185">Reference proteome</keyword>
<evidence type="ECO:0008006" key="4">
    <source>
        <dbReference type="Google" id="ProtNLM"/>
    </source>
</evidence>
<feature type="signal peptide" evidence="1">
    <location>
        <begin position="1"/>
        <end position="18"/>
    </location>
</feature>
<dbReference type="SUPFAM" id="SSF63829">
    <property type="entry name" value="Calcium-dependent phosphotriesterase"/>
    <property type="match status" value="1"/>
</dbReference>
<feature type="chain" id="PRO_5022033814" description="Sugar lactone lactonase YvrE" evidence="1">
    <location>
        <begin position="19"/>
        <end position="302"/>
    </location>
</feature>
<evidence type="ECO:0000313" key="3">
    <source>
        <dbReference type="Proteomes" id="UP000320876"/>
    </source>
</evidence>
<dbReference type="Gene3D" id="2.120.10.30">
    <property type="entry name" value="TolB, C-terminal domain"/>
    <property type="match status" value="1"/>
</dbReference>
<dbReference type="InterPro" id="IPR011042">
    <property type="entry name" value="6-blade_b-propeller_TolB-like"/>
</dbReference>
<protein>
    <recommendedName>
        <fullName evidence="4">Sugar lactone lactonase YvrE</fullName>
    </recommendedName>
</protein>
<gene>
    <name evidence="2" type="ORF">FB471_3377</name>
</gene>
<dbReference type="AlphaFoldDB" id="A0A542DL12"/>
<evidence type="ECO:0000313" key="2">
    <source>
        <dbReference type="EMBL" id="TQJ03615.1"/>
    </source>
</evidence>
<reference evidence="2 3" key="1">
    <citation type="submission" date="2019-06" db="EMBL/GenBank/DDBJ databases">
        <title>Sequencing the genomes of 1000 actinobacteria strains.</title>
        <authorList>
            <person name="Klenk H.-P."/>
        </authorList>
    </citation>
    <scope>NUCLEOTIDE SEQUENCE [LARGE SCALE GENOMIC DNA]</scope>
    <source>
        <strain evidence="2 3">DSM 45679</strain>
    </source>
</reference>
<accession>A0A542DL12</accession>
<evidence type="ECO:0000256" key="1">
    <source>
        <dbReference type="SAM" id="SignalP"/>
    </source>
</evidence>
<dbReference type="Proteomes" id="UP000320876">
    <property type="component" value="Unassembled WGS sequence"/>
</dbReference>
<organism evidence="2 3">
    <name type="scientific">Amycolatopsis cihanbeyliensis</name>
    <dbReference type="NCBI Taxonomy" id="1128664"/>
    <lineage>
        <taxon>Bacteria</taxon>
        <taxon>Bacillati</taxon>
        <taxon>Actinomycetota</taxon>
        <taxon>Actinomycetes</taxon>
        <taxon>Pseudonocardiales</taxon>
        <taxon>Pseudonocardiaceae</taxon>
        <taxon>Amycolatopsis</taxon>
    </lineage>
</organism>
<comment type="caution">
    <text evidence="2">The sequence shown here is derived from an EMBL/GenBank/DDBJ whole genome shotgun (WGS) entry which is preliminary data.</text>
</comment>
<name>A0A542DL12_AMYCI</name>
<proteinExistence type="predicted"/>